<evidence type="ECO:0000256" key="8">
    <source>
        <dbReference type="PROSITE-ProRule" id="PRU10141"/>
    </source>
</evidence>
<dbReference type="Gene3D" id="3.30.200.20">
    <property type="entry name" value="Phosphorylase Kinase, domain 1"/>
    <property type="match status" value="1"/>
</dbReference>
<dbReference type="Pfam" id="PF12819">
    <property type="entry name" value="Malectin_like"/>
    <property type="match status" value="1"/>
</dbReference>
<keyword evidence="4" id="KW-0732">Signal</keyword>
<dbReference type="SUPFAM" id="SSF52058">
    <property type="entry name" value="L domain-like"/>
    <property type="match status" value="1"/>
</dbReference>
<comment type="subcellular location">
    <subcellularLocation>
        <location evidence="1">Membrane</location>
        <topology evidence="1">Single-pass membrane protein</topology>
    </subcellularLocation>
</comment>
<keyword evidence="8" id="KW-0547">Nucleotide-binding</keyword>
<dbReference type="InterPro" id="IPR024788">
    <property type="entry name" value="Malectin-like_Carb-bd_dom"/>
</dbReference>
<dbReference type="PRINTS" id="PR00019">
    <property type="entry name" value="LEURICHRPT"/>
</dbReference>
<proteinExistence type="predicted"/>
<dbReference type="PROSITE" id="PS51450">
    <property type="entry name" value="LRR"/>
    <property type="match status" value="1"/>
</dbReference>
<feature type="domain" description="Malectin-like" evidence="10">
    <location>
        <begin position="1"/>
        <end position="105"/>
    </location>
</feature>
<evidence type="ECO:0000256" key="5">
    <source>
        <dbReference type="ARBA" id="ARBA00022737"/>
    </source>
</evidence>
<evidence type="ECO:0000259" key="10">
    <source>
        <dbReference type="Pfam" id="PF12819"/>
    </source>
</evidence>
<comment type="caution">
    <text evidence="11">The sequence shown here is derived from an EMBL/GenBank/DDBJ whole genome shotgun (WGS) entry which is preliminary data.</text>
</comment>
<keyword evidence="5" id="KW-0677">Repeat</keyword>
<keyword evidence="7 9" id="KW-0472">Membrane</keyword>
<reference evidence="11 12" key="1">
    <citation type="journal article" date="2018" name="Sci. Data">
        <title>The draft genome sequence of cork oak.</title>
        <authorList>
            <person name="Ramos A.M."/>
            <person name="Usie A."/>
            <person name="Barbosa P."/>
            <person name="Barros P.M."/>
            <person name="Capote T."/>
            <person name="Chaves I."/>
            <person name="Simoes F."/>
            <person name="Abreu I."/>
            <person name="Carrasquinho I."/>
            <person name="Faro C."/>
            <person name="Guimaraes J.B."/>
            <person name="Mendonca D."/>
            <person name="Nobrega F."/>
            <person name="Rodrigues L."/>
            <person name="Saibo N.J.M."/>
            <person name="Varela M.C."/>
            <person name="Egas C."/>
            <person name="Matos J."/>
            <person name="Miguel C.M."/>
            <person name="Oliveira M.M."/>
            <person name="Ricardo C.P."/>
            <person name="Goncalves S."/>
        </authorList>
    </citation>
    <scope>NUCLEOTIDE SEQUENCE [LARGE SCALE GENOMIC DNA]</scope>
    <source>
        <strain evidence="12">cv. HL8</strain>
    </source>
</reference>
<dbReference type="InterPro" id="IPR001611">
    <property type="entry name" value="Leu-rich_rpt"/>
</dbReference>
<keyword evidence="2" id="KW-0433">Leucine-rich repeat</keyword>
<evidence type="ECO:0000313" key="11">
    <source>
        <dbReference type="EMBL" id="KAK7844123.1"/>
    </source>
</evidence>
<dbReference type="PROSITE" id="PS00107">
    <property type="entry name" value="PROTEIN_KINASE_ATP"/>
    <property type="match status" value="1"/>
</dbReference>
<dbReference type="EMBL" id="PKMF04000191">
    <property type="protein sequence ID" value="KAK7844123.1"/>
    <property type="molecule type" value="Genomic_DNA"/>
</dbReference>
<evidence type="ECO:0000256" key="3">
    <source>
        <dbReference type="ARBA" id="ARBA00022692"/>
    </source>
</evidence>
<sequence length="456" mass="50711">MSTASTPINVSAPLELSWDTENATSEYYIYMHFSEVVKLKANQSRSLNITINGKQEYGPFTPKYSHTLTVFSKSNLEIAHKHDILISKIENSTLPPIINAFEIYSRNWEGDPCLPRAYSWAGLNCSYDSIKPSRVTTLNLSSSGLVGVISTNISNLVMLQYLDLSNNSLTGSVPDFLSQLQFLRVLNLEKNQLTGTVPTGLIEKSKNNSLLLSVDANLNVCGLGSCKNKNNVVLPIVASVVGLLILSLIVAAVLWGHRRKQKDENKESLESIQRQFTFADLIRITNNFERILGKGGFGNVYHGYINDTQVAVKVLSLSSAQGYQQFQAEASKYLTEKSDVYSFGIVLSKIITGRPVIERSHENTHISQWVRIMLDKGDIQNIVDPRLHGDFNANSAWKAIEIAMVCVFSTSTKRPPMSEVVVKLKECLSLTSELAEREDESNYSVEMVTSVLTIKM</sequence>
<dbReference type="PANTHER" id="PTHR45631:SF202">
    <property type="entry name" value="SENESCENCE-INDUCED RECEPTOR-LIKE SERINE_THREONINE-PROTEIN KINASE"/>
    <property type="match status" value="1"/>
</dbReference>
<gene>
    <name evidence="11" type="ORF">CFP56_011603</name>
</gene>
<dbReference type="Pfam" id="PF13855">
    <property type="entry name" value="LRR_8"/>
    <property type="match status" value="1"/>
</dbReference>
<keyword evidence="6 9" id="KW-1133">Transmembrane helix</keyword>
<dbReference type="InterPro" id="IPR032675">
    <property type="entry name" value="LRR_dom_sf"/>
</dbReference>
<protein>
    <submittedName>
        <fullName evidence="11">Lrr receptor-like serine/threonine-protein kinase</fullName>
    </submittedName>
</protein>
<dbReference type="AlphaFoldDB" id="A0AAW0L0P1"/>
<keyword evidence="3 9" id="KW-0812">Transmembrane</keyword>
<evidence type="ECO:0000256" key="6">
    <source>
        <dbReference type="ARBA" id="ARBA00022989"/>
    </source>
</evidence>
<dbReference type="GO" id="GO:0016020">
    <property type="term" value="C:membrane"/>
    <property type="evidence" value="ECO:0007669"/>
    <property type="project" value="UniProtKB-SubCell"/>
</dbReference>
<name>A0AAW0L0P1_QUESU</name>
<dbReference type="GO" id="GO:0005524">
    <property type="term" value="F:ATP binding"/>
    <property type="evidence" value="ECO:0007669"/>
    <property type="project" value="UniProtKB-UniRule"/>
</dbReference>
<dbReference type="Gene3D" id="1.10.510.10">
    <property type="entry name" value="Transferase(Phosphotransferase) domain 1"/>
    <property type="match status" value="1"/>
</dbReference>
<dbReference type="InterPro" id="IPR011009">
    <property type="entry name" value="Kinase-like_dom_sf"/>
</dbReference>
<feature type="transmembrane region" description="Helical" evidence="9">
    <location>
        <begin position="232"/>
        <end position="256"/>
    </location>
</feature>
<dbReference type="Proteomes" id="UP000237347">
    <property type="component" value="Unassembled WGS sequence"/>
</dbReference>
<feature type="binding site" evidence="8">
    <location>
        <position position="313"/>
    </location>
    <ligand>
        <name>ATP</name>
        <dbReference type="ChEBI" id="CHEBI:30616"/>
    </ligand>
</feature>
<organism evidence="11 12">
    <name type="scientific">Quercus suber</name>
    <name type="common">Cork oak</name>
    <dbReference type="NCBI Taxonomy" id="58331"/>
    <lineage>
        <taxon>Eukaryota</taxon>
        <taxon>Viridiplantae</taxon>
        <taxon>Streptophyta</taxon>
        <taxon>Embryophyta</taxon>
        <taxon>Tracheophyta</taxon>
        <taxon>Spermatophyta</taxon>
        <taxon>Magnoliopsida</taxon>
        <taxon>eudicotyledons</taxon>
        <taxon>Gunneridae</taxon>
        <taxon>Pentapetalae</taxon>
        <taxon>rosids</taxon>
        <taxon>fabids</taxon>
        <taxon>Fagales</taxon>
        <taxon>Fagaceae</taxon>
        <taxon>Quercus</taxon>
    </lineage>
</organism>
<keyword evidence="12" id="KW-1185">Reference proteome</keyword>
<evidence type="ECO:0000256" key="2">
    <source>
        <dbReference type="ARBA" id="ARBA00022614"/>
    </source>
</evidence>
<accession>A0AAW0L0P1</accession>
<evidence type="ECO:0000313" key="12">
    <source>
        <dbReference type="Proteomes" id="UP000237347"/>
    </source>
</evidence>
<evidence type="ECO:0000256" key="9">
    <source>
        <dbReference type="SAM" id="Phobius"/>
    </source>
</evidence>
<evidence type="ECO:0000256" key="7">
    <source>
        <dbReference type="ARBA" id="ARBA00023136"/>
    </source>
</evidence>
<dbReference type="GO" id="GO:0016301">
    <property type="term" value="F:kinase activity"/>
    <property type="evidence" value="ECO:0007669"/>
    <property type="project" value="UniProtKB-KW"/>
</dbReference>
<dbReference type="FunFam" id="3.80.10.10:FF:000129">
    <property type="entry name" value="Leucine-rich repeat receptor-like kinase"/>
    <property type="match status" value="1"/>
</dbReference>
<keyword evidence="8" id="KW-0067">ATP-binding</keyword>
<dbReference type="InterPro" id="IPR017441">
    <property type="entry name" value="Protein_kinase_ATP_BS"/>
</dbReference>
<evidence type="ECO:0000256" key="1">
    <source>
        <dbReference type="ARBA" id="ARBA00004167"/>
    </source>
</evidence>
<dbReference type="Gene3D" id="3.80.10.10">
    <property type="entry name" value="Ribonuclease Inhibitor"/>
    <property type="match status" value="1"/>
</dbReference>
<evidence type="ECO:0000256" key="4">
    <source>
        <dbReference type="ARBA" id="ARBA00022729"/>
    </source>
</evidence>
<dbReference type="PANTHER" id="PTHR45631">
    <property type="entry name" value="OS07G0107800 PROTEIN-RELATED"/>
    <property type="match status" value="1"/>
</dbReference>
<dbReference type="SUPFAM" id="SSF56112">
    <property type="entry name" value="Protein kinase-like (PK-like)"/>
    <property type="match status" value="2"/>
</dbReference>